<feature type="repeat" description="WD" evidence="5">
    <location>
        <begin position="454"/>
        <end position="495"/>
    </location>
</feature>
<feature type="repeat" description="WD" evidence="5">
    <location>
        <begin position="513"/>
        <end position="539"/>
    </location>
</feature>
<dbReference type="PANTHER" id="PTHR22848">
    <property type="entry name" value="WD40 REPEAT PROTEIN"/>
    <property type="match status" value="1"/>
</dbReference>
<accession>A0A397JPM7</accession>
<evidence type="ECO:0000256" key="6">
    <source>
        <dbReference type="SAM" id="Phobius"/>
    </source>
</evidence>
<comment type="caution">
    <text evidence="8">The sequence shown here is derived from an EMBL/GenBank/DDBJ whole genome shotgun (WGS) entry which is preliminary data.</text>
</comment>
<feature type="repeat" description="WD" evidence="5">
    <location>
        <begin position="412"/>
        <end position="453"/>
    </location>
</feature>
<name>A0A397JPM7_9GLOM</name>
<evidence type="ECO:0000256" key="5">
    <source>
        <dbReference type="PROSITE-ProRule" id="PRU00221"/>
    </source>
</evidence>
<protein>
    <recommendedName>
        <fullName evidence="4">WD40 repeat-containing protein SMU1</fullName>
    </recommendedName>
</protein>
<dbReference type="PROSITE" id="PS50294">
    <property type="entry name" value="WD_REPEATS_REGION"/>
    <property type="match status" value="6"/>
</dbReference>
<feature type="repeat" description="WD" evidence="5">
    <location>
        <begin position="326"/>
        <end position="367"/>
    </location>
</feature>
<sequence length="581" mass="66213">MKMIKILVMVKIIIIKIIKIIIMMMKKNWMRQVKERKALATANCHVGAHIKCIRHTEDIFNPEDPKIREDIIRMIIQYLSDEGYTASKMTIYDEANVKWHEREERVVEVKRLKKALLDGDWAEVDKLCTKPLVKNHKSFLYAVYKQQYLEYIEHQETQKAFTFLNKRLKPLEHLQTTPNEFKDLCYLLTAKAVHDAPSFRNWDGIGPARVKLVEQFQNMLNFENTEKDGSVHVPPNRLLTLLRQAFAYQIEFSRYHPRVAPRVNTLLQDYTSFVIPNAVRATLIGHRGNVKCVEFVGEGGREIVSGSSDNTLRLWDTETSKEIAILDGHESRIWDVSSNKHGTMVSSASGDGTIKLWDIKANQYTCVSSLSGNSSDVYTVKFHPGDNHVVSGGYDKIIRLYDIVTGQLVKMFTGHELSVSKTIFNPLGNLIISGSKDNTIKFWDIVSGLCIRTISSHLGEVTSVGMNSNGTLLLSSSKDNSNRLWDVRTGRPIKRLKGHQNTSKNFIRAGFVNNSLIVGGSEDGIVYIWDQDTGEVLQKLRGHGGMVYDCIWNPKQSLFVSCSDDKTLKTWWYDENLPLEL</sequence>
<dbReference type="CDD" id="cd00200">
    <property type="entry name" value="WD40"/>
    <property type="match status" value="1"/>
</dbReference>
<dbReference type="InterPro" id="IPR036322">
    <property type="entry name" value="WD40_repeat_dom_sf"/>
</dbReference>
<dbReference type="Pfam" id="PF00400">
    <property type="entry name" value="WD40"/>
    <property type="match status" value="7"/>
</dbReference>
<dbReference type="PROSITE" id="PS50897">
    <property type="entry name" value="CTLH"/>
    <property type="match status" value="1"/>
</dbReference>
<dbReference type="InterPro" id="IPR045184">
    <property type="entry name" value="SMU1"/>
</dbReference>
<organism evidence="8 9">
    <name type="scientific">Diversispora epigaea</name>
    <dbReference type="NCBI Taxonomy" id="1348612"/>
    <lineage>
        <taxon>Eukaryota</taxon>
        <taxon>Fungi</taxon>
        <taxon>Fungi incertae sedis</taxon>
        <taxon>Mucoromycota</taxon>
        <taxon>Glomeromycotina</taxon>
        <taxon>Glomeromycetes</taxon>
        <taxon>Diversisporales</taxon>
        <taxon>Diversisporaceae</taxon>
        <taxon>Diversispora</taxon>
    </lineage>
</organism>
<dbReference type="PROSITE" id="PS00678">
    <property type="entry name" value="WD_REPEATS_1"/>
    <property type="match status" value="3"/>
</dbReference>
<gene>
    <name evidence="8" type="ORF">Glove_1g19</name>
</gene>
<evidence type="ECO:0000256" key="2">
    <source>
        <dbReference type="ARBA" id="ARBA00022574"/>
    </source>
</evidence>
<dbReference type="GO" id="GO:0000398">
    <property type="term" value="P:mRNA splicing, via spliceosome"/>
    <property type="evidence" value="ECO:0007669"/>
    <property type="project" value="InterPro"/>
</dbReference>
<dbReference type="InterPro" id="IPR054080">
    <property type="entry name" value="TPR1-like_2nd"/>
</dbReference>
<evidence type="ECO:0000256" key="4">
    <source>
        <dbReference type="ARBA" id="ARBA00026184"/>
    </source>
</evidence>
<evidence type="ECO:0000256" key="3">
    <source>
        <dbReference type="ARBA" id="ARBA00022737"/>
    </source>
</evidence>
<evidence type="ECO:0000313" key="8">
    <source>
        <dbReference type="EMBL" id="RHZ90289.1"/>
    </source>
</evidence>
<dbReference type="SUPFAM" id="SSF50978">
    <property type="entry name" value="WD40 repeat-like"/>
    <property type="match status" value="1"/>
</dbReference>
<dbReference type="PRINTS" id="PR00320">
    <property type="entry name" value="GPROTEINBRPT"/>
</dbReference>
<feature type="transmembrane region" description="Helical" evidence="6">
    <location>
        <begin position="6"/>
        <end position="25"/>
    </location>
</feature>
<feature type="repeat" description="WD" evidence="5">
    <location>
        <begin position="540"/>
        <end position="571"/>
    </location>
</feature>
<dbReference type="EMBL" id="PQFF01000001">
    <property type="protein sequence ID" value="RHZ90289.1"/>
    <property type="molecule type" value="Genomic_DNA"/>
</dbReference>
<feature type="domain" description="CTLH" evidence="7">
    <location>
        <begin position="105"/>
        <end position="159"/>
    </location>
</feature>
<dbReference type="Gene3D" id="2.130.10.10">
    <property type="entry name" value="YVTN repeat-like/Quinoprotein amine dehydrogenase"/>
    <property type="match status" value="3"/>
</dbReference>
<keyword evidence="6" id="KW-1133">Transmembrane helix</keyword>
<keyword evidence="6" id="KW-0812">Transmembrane</keyword>
<dbReference type="OrthoDB" id="674604at2759"/>
<evidence type="ECO:0000259" key="7">
    <source>
        <dbReference type="PROSITE" id="PS50897"/>
    </source>
</evidence>
<evidence type="ECO:0000256" key="1">
    <source>
        <dbReference type="ARBA" id="ARBA00004324"/>
    </source>
</evidence>
<evidence type="ECO:0000313" key="9">
    <source>
        <dbReference type="Proteomes" id="UP000266861"/>
    </source>
</evidence>
<dbReference type="InterPro" id="IPR006595">
    <property type="entry name" value="CTLH_C"/>
</dbReference>
<proteinExistence type="predicted"/>
<dbReference type="InterPro" id="IPR001680">
    <property type="entry name" value="WD40_rpt"/>
</dbReference>
<dbReference type="SMART" id="SM00320">
    <property type="entry name" value="WD40"/>
    <property type="match status" value="7"/>
</dbReference>
<reference evidence="8 9" key="1">
    <citation type="submission" date="2018-08" db="EMBL/GenBank/DDBJ databases">
        <title>Genome and evolution of the arbuscular mycorrhizal fungus Diversispora epigaea (formerly Glomus versiforme) and its bacterial endosymbionts.</title>
        <authorList>
            <person name="Sun X."/>
            <person name="Fei Z."/>
            <person name="Harrison M."/>
        </authorList>
    </citation>
    <scope>NUCLEOTIDE SEQUENCE [LARGE SCALE GENOMIC DNA]</scope>
    <source>
        <strain evidence="8 9">IT104</strain>
    </source>
</reference>
<dbReference type="InterPro" id="IPR015943">
    <property type="entry name" value="WD40/YVTN_repeat-like_dom_sf"/>
</dbReference>
<feature type="repeat" description="WD" evidence="5">
    <location>
        <begin position="283"/>
        <end position="325"/>
    </location>
</feature>
<keyword evidence="2 5" id="KW-0853">WD repeat</keyword>
<keyword evidence="9" id="KW-1185">Reference proteome</keyword>
<dbReference type="Proteomes" id="UP000266861">
    <property type="component" value="Unassembled WGS sequence"/>
</dbReference>
<dbReference type="AlphaFoldDB" id="A0A397JPM7"/>
<comment type="subcellular location">
    <subcellularLocation>
        <location evidence="1">Nucleus speckle</location>
    </subcellularLocation>
</comment>
<feature type="repeat" description="WD" evidence="5">
    <location>
        <begin position="370"/>
        <end position="411"/>
    </location>
</feature>
<keyword evidence="6" id="KW-0472">Membrane</keyword>
<dbReference type="PROSITE" id="PS50082">
    <property type="entry name" value="WD_REPEATS_2"/>
    <property type="match status" value="7"/>
</dbReference>
<dbReference type="InterPro" id="IPR020472">
    <property type="entry name" value="WD40_PAC1"/>
</dbReference>
<dbReference type="InterPro" id="IPR019775">
    <property type="entry name" value="WD40_repeat_CS"/>
</dbReference>
<dbReference type="GO" id="GO:0016607">
    <property type="term" value="C:nuclear speck"/>
    <property type="evidence" value="ECO:0007669"/>
    <property type="project" value="UniProtKB-SubCell"/>
</dbReference>
<keyword evidence="3" id="KW-0677">Repeat</keyword>
<dbReference type="STRING" id="1348612.A0A397JPM7"/>
<dbReference type="Pfam" id="PF21889">
    <property type="entry name" value="TPR1-like_2nd"/>
    <property type="match status" value="1"/>
</dbReference>
<dbReference type="SMART" id="SM00668">
    <property type="entry name" value="CTLH"/>
    <property type="match status" value="1"/>
</dbReference>